<feature type="compositionally biased region" description="Polar residues" evidence="4">
    <location>
        <begin position="591"/>
        <end position="605"/>
    </location>
</feature>
<dbReference type="Gene3D" id="3.30.420.10">
    <property type="entry name" value="Ribonuclease H-like superfamily/Ribonuclease H"/>
    <property type="match status" value="1"/>
</dbReference>
<keyword evidence="2" id="KW-0378">Hydrolase</keyword>
<dbReference type="PANTHER" id="PTHR42648:SF32">
    <property type="entry name" value="RIBONUCLEASE H-LIKE DOMAIN, GAG-PRE-INTEGRASE DOMAIN PROTEIN-RELATED"/>
    <property type="match status" value="1"/>
</dbReference>
<dbReference type="EMBL" id="BKCJ010002988">
    <property type="protein sequence ID" value="GEU52253.1"/>
    <property type="molecule type" value="Genomic_DNA"/>
</dbReference>
<dbReference type="InterPro" id="IPR012337">
    <property type="entry name" value="RNaseH-like_sf"/>
</dbReference>
<dbReference type="PROSITE" id="PS50994">
    <property type="entry name" value="INTEGRASE"/>
    <property type="match status" value="1"/>
</dbReference>
<evidence type="ECO:0000259" key="5">
    <source>
        <dbReference type="PROSITE" id="PS50994"/>
    </source>
</evidence>
<gene>
    <name evidence="6" type="ORF">Tci_024231</name>
</gene>
<proteinExistence type="predicted"/>
<dbReference type="GO" id="GO:0016787">
    <property type="term" value="F:hydrolase activity"/>
    <property type="evidence" value="ECO:0007669"/>
    <property type="project" value="UniProtKB-KW"/>
</dbReference>
<sequence>MIRCGNKTEFKNWEMNQFCEMKGIMRQYSVARTPQQNGVAKKRNMTLIEAARTMLADSKLPTTFWAEAVNTACYKQLILLAMYKIERKFDGKADKGFFIGYSLNGKAFRVFNNRTRIVEENLHIRFSENTPNFARSRPNWLFDIDVLTKSINYKSIIVGNESNDQEKEDNVNNTNNVNVASTNGVNAVGENSNNELSFDPKIPELEDFNTFTFLNKDEDDGVEAYMNIMDTTIQVSPTPTIRIHKDHPIDQMIGDLHSTTQTRNMYKNLEEHRNKKDKRGIMIKSKARLVNHGYTQEERIDYDEIKEEVYVCQPPRFEDLNFPDKVYKVEKALYGLHQAPRAWQDKYVAKILKKYDFSKVKNASTPIETYKPLFKDKDEEEVDVHMYRSMIGSLMYLTSSRPDIMFVFWTTVKAKTINGEAQIHAKVDGKKVIISEAKIRRDLQFGDEGGVDCLSNEVIFEQLALMGYEKLTKNLTFYKAFFSLKWKFLIHTILQCLSAKTTAWNEFSSTMASTIICLATNQKFNISKYIFESMVKNWDSVTKILMYLSVPIEFVADEAVNEEMNDSLERDTTTATSLDAEQDRGNIFKTQYKATSNEPSSQETSSGGGPKRQDTMRDIIAQTRYANVSKCSNDLLLVGVNTPQSREDSLKLAELMELCTNLQNRVLDLETTKTTQAIEVESLKRRVKNLEKRQKSRTHKLKRLHKVGLSGRNNDEEMFDTCVFDDVEVFAKQKVAAKNLTVDEVTSAQALMGIKSTKPNVKGIVLQEPDESTTTTTTATMTKVNLAWDDVHAKIKANYELAQRLQAEEQDELTDAEKARLFMEFLEKRRKFFAARELKRKGIDHQLKLNKEVLCVLI</sequence>
<dbReference type="GO" id="GO:0015074">
    <property type="term" value="P:DNA integration"/>
    <property type="evidence" value="ECO:0007669"/>
    <property type="project" value="InterPro"/>
</dbReference>
<dbReference type="InterPro" id="IPR013103">
    <property type="entry name" value="RVT_2"/>
</dbReference>
<organism evidence="6">
    <name type="scientific">Tanacetum cinerariifolium</name>
    <name type="common">Dalmatian daisy</name>
    <name type="synonym">Chrysanthemum cinerariifolium</name>
    <dbReference type="NCBI Taxonomy" id="118510"/>
    <lineage>
        <taxon>Eukaryota</taxon>
        <taxon>Viridiplantae</taxon>
        <taxon>Streptophyta</taxon>
        <taxon>Embryophyta</taxon>
        <taxon>Tracheophyta</taxon>
        <taxon>Spermatophyta</taxon>
        <taxon>Magnoliopsida</taxon>
        <taxon>eudicotyledons</taxon>
        <taxon>Gunneridae</taxon>
        <taxon>Pentapetalae</taxon>
        <taxon>asterids</taxon>
        <taxon>campanulids</taxon>
        <taxon>Asterales</taxon>
        <taxon>Asteraceae</taxon>
        <taxon>Asteroideae</taxon>
        <taxon>Anthemideae</taxon>
        <taxon>Anthemidinae</taxon>
        <taxon>Tanacetum</taxon>
    </lineage>
</organism>
<feature type="region of interest" description="Disordered" evidence="4">
    <location>
        <begin position="591"/>
        <end position="613"/>
    </location>
</feature>
<keyword evidence="3" id="KW-0175">Coiled coil</keyword>
<dbReference type="Pfam" id="PF07727">
    <property type="entry name" value="RVT_2"/>
    <property type="match status" value="1"/>
</dbReference>
<dbReference type="GO" id="GO:0046872">
    <property type="term" value="F:metal ion binding"/>
    <property type="evidence" value="ECO:0007669"/>
    <property type="project" value="UniProtKB-KW"/>
</dbReference>
<name>A0A6L2KRS9_TANCI</name>
<evidence type="ECO:0000313" key="6">
    <source>
        <dbReference type="EMBL" id="GEU52253.1"/>
    </source>
</evidence>
<protein>
    <recommendedName>
        <fullName evidence="5">Integrase catalytic domain-containing protein</fullName>
    </recommendedName>
</protein>
<evidence type="ECO:0000256" key="3">
    <source>
        <dbReference type="SAM" id="Coils"/>
    </source>
</evidence>
<dbReference type="SUPFAM" id="SSF53098">
    <property type="entry name" value="Ribonuclease H-like"/>
    <property type="match status" value="1"/>
</dbReference>
<feature type="coiled-coil region" evidence="3">
    <location>
        <begin position="652"/>
        <end position="700"/>
    </location>
</feature>
<keyword evidence="1" id="KW-0479">Metal-binding</keyword>
<dbReference type="PANTHER" id="PTHR42648">
    <property type="entry name" value="TRANSPOSASE, PUTATIVE-RELATED"/>
    <property type="match status" value="1"/>
</dbReference>
<evidence type="ECO:0000256" key="2">
    <source>
        <dbReference type="ARBA" id="ARBA00022801"/>
    </source>
</evidence>
<dbReference type="AlphaFoldDB" id="A0A6L2KRS9"/>
<dbReference type="InterPro" id="IPR039537">
    <property type="entry name" value="Retrotran_Ty1/copia-like"/>
</dbReference>
<comment type="caution">
    <text evidence="6">The sequence shown here is derived from an EMBL/GenBank/DDBJ whole genome shotgun (WGS) entry which is preliminary data.</text>
</comment>
<dbReference type="InterPro" id="IPR001584">
    <property type="entry name" value="Integrase_cat-core"/>
</dbReference>
<dbReference type="InterPro" id="IPR036397">
    <property type="entry name" value="RNaseH_sf"/>
</dbReference>
<evidence type="ECO:0000256" key="4">
    <source>
        <dbReference type="SAM" id="MobiDB-lite"/>
    </source>
</evidence>
<feature type="domain" description="Integrase catalytic" evidence="5">
    <location>
        <begin position="1"/>
        <end position="102"/>
    </location>
</feature>
<dbReference type="GO" id="GO:0003676">
    <property type="term" value="F:nucleic acid binding"/>
    <property type="evidence" value="ECO:0007669"/>
    <property type="project" value="InterPro"/>
</dbReference>
<evidence type="ECO:0000256" key="1">
    <source>
        <dbReference type="ARBA" id="ARBA00022723"/>
    </source>
</evidence>
<dbReference type="Pfam" id="PF25597">
    <property type="entry name" value="SH3_retrovirus"/>
    <property type="match status" value="1"/>
</dbReference>
<reference evidence="6" key="1">
    <citation type="journal article" date="2019" name="Sci. Rep.">
        <title>Draft genome of Tanacetum cinerariifolium, the natural source of mosquito coil.</title>
        <authorList>
            <person name="Yamashiro T."/>
            <person name="Shiraishi A."/>
            <person name="Satake H."/>
            <person name="Nakayama K."/>
        </authorList>
    </citation>
    <scope>NUCLEOTIDE SEQUENCE</scope>
</reference>
<accession>A0A6L2KRS9</accession>
<dbReference type="InterPro" id="IPR057670">
    <property type="entry name" value="SH3_retrovirus"/>
</dbReference>